<dbReference type="EMBL" id="CP015136">
    <property type="protein sequence ID" value="AMY07525.1"/>
    <property type="molecule type" value="Genomic_DNA"/>
</dbReference>
<dbReference type="SUPFAM" id="SSF53187">
    <property type="entry name" value="Zn-dependent exopeptidases"/>
    <property type="match status" value="1"/>
</dbReference>
<feature type="region of interest" description="Disordered" evidence="8">
    <location>
        <begin position="767"/>
        <end position="786"/>
    </location>
</feature>
<proteinExistence type="inferred from homology"/>
<dbReference type="PANTHER" id="PTHR11705">
    <property type="entry name" value="PROTEASE FAMILY M14 CARBOXYPEPTIDASE A,B"/>
    <property type="match status" value="1"/>
</dbReference>
<protein>
    <submittedName>
        <fullName evidence="10">Zinc carboxypeptidase</fullName>
    </submittedName>
</protein>
<evidence type="ECO:0000313" key="11">
    <source>
        <dbReference type="Proteomes" id="UP000076079"/>
    </source>
</evidence>
<dbReference type="InterPro" id="IPR000834">
    <property type="entry name" value="Peptidase_M14"/>
</dbReference>
<dbReference type="InterPro" id="IPR029062">
    <property type="entry name" value="Class_I_gatase-like"/>
</dbReference>
<evidence type="ECO:0000256" key="1">
    <source>
        <dbReference type="ARBA" id="ARBA00001947"/>
    </source>
</evidence>
<comment type="caution">
    <text evidence="7">Lacks conserved residue(s) required for the propagation of feature annotation.</text>
</comment>
<evidence type="ECO:0000256" key="7">
    <source>
        <dbReference type="PROSITE-ProRule" id="PRU01379"/>
    </source>
</evidence>
<reference evidence="10 11" key="1">
    <citation type="journal article" date="2016" name="Genome Announc.">
        <title>First Complete Genome Sequence of a Subdivision 6 Acidobacterium Strain.</title>
        <authorList>
            <person name="Huang S."/>
            <person name="Vieira S."/>
            <person name="Bunk B."/>
            <person name="Riedel T."/>
            <person name="Sproer C."/>
            <person name="Overmann J."/>
        </authorList>
    </citation>
    <scope>NUCLEOTIDE SEQUENCE [LARGE SCALE GENOMIC DNA]</scope>
    <source>
        <strain evidence="11">DSM 100886 HEG_-6_39</strain>
    </source>
</reference>
<keyword evidence="4" id="KW-0378">Hydrolase</keyword>
<evidence type="ECO:0000256" key="6">
    <source>
        <dbReference type="ARBA" id="ARBA00023049"/>
    </source>
</evidence>
<dbReference type="STRING" id="1855912.LuPra_00698"/>
<keyword evidence="3" id="KW-0645">Protease</keyword>
<dbReference type="GO" id="GO:0006508">
    <property type="term" value="P:proteolysis"/>
    <property type="evidence" value="ECO:0007669"/>
    <property type="project" value="UniProtKB-KW"/>
</dbReference>
<dbReference type="SUPFAM" id="SSF52317">
    <property type="entry name" value="Class I glutamine amidotransferase-like"/>
    <property type="match status" value="1"/>
</dbReference>
<dbReference type="PATRIC" id="fig|1813736.3.peg.732"/>
<evidence type="ECO:0000256" key="8">
    <source>
        <dbReference type="SAM" id="MobiDB-lite"/>
    </source>
</evidence>
<comment type="similarity">
    <text evidence="2 7">Belongs to the peptidase M14 family.</text>
</comment>
<comment type="cofactor">
    <cofactor evidence="1">
        <name>Zn(2+)</name>
        <dbReference type="ChEBI" id="CHEBI:29105"/>
    </cofactor>
</comment>
<keyword evidence="6" id="KW-0482">Metalloprotease</keyword>
<evidence type="ECO:0000313" key="10">
    <source>
        <dbReference type="EMBL" id="AMY07525.1"/>
    </source>
</evidence>
<feature type="compositionally biased region" description="Gly residues" evidence="8">
    <location>
        <begin position="726"/>
        <end position="756"/>
    </location>
</feature>
<evidence type="ECO:0000256" key="4">
    <source>
        <dbReference type="ARBA" id="ARBA00022801"/>
    </source>
</evidence>
<dbReference type="Gene3D" id="3.40.630.10">
    <property type="entry name" value="Zn peptidases"/>
    <property type="match status" value="1"/>
</dbReference>
<keyword evidence="10" id="KW-0121">Carboxypeptidase</keyword>
<dbReference type="Proteomes" id="UP000076079">
    <property type="component" value="Chromosome"/>
</dbReference>
<evidence type="ECO:0000259" key="9">
    <source>
        <dbReference type="PROSITE" id="PS52035"/>
    </source>
</evidence>
<dbReference type="Gene3D" id="3.40.50.880">
    <property type="match status" value="1"/>
</dbReference>
<dbReference type="PROSITE" id="PS52035">
    <property type="entry name" value="PEPTIDASE_M14"/>
    <property type="match status" value="1"/>
</dbReference>
<dbReference type="GO" id="GO:0005615">
    <property type="term" value="C:extracellular space"/>
    <property type="evidence" value="ECO:0007669"/>
    <property type="project" value="TreeGrafter"/>
</dbReference>
<reference evidence="11" key="2">
    <citation type="submission" date="2016-04" db="EMBL/GenBank/DDBJ databases">
        <title>First Complete Genome Sequence of a Subdivision 6 Acidobacterium.</title>
        <authorList>
            <person name="Huang S."/>
            <person name="Vieira S."/>
            <person name="Bunk B."/>
            <person name="Riedel T."/>
            <person name="Sproeer C."/>
            <person name="Overmann J."/>
        </authorList>
    </citation>
    <scope>NUCLEOTIDE SEQUENCE [LARGE SCALE GENOMIC DNA]</scope>
    <source>
        <strain evidence="11">DSM 100886 HEG_-6_39</strain>
    </source>
</reference>
<gene>
    <name evidence="10" type="ORF">LuPra_00698</name>
</gene>
<feature type="domain" description="Peptidase M14" evidence="9">
    <location>
        <begin position="45"/>
        <end position="379"/>
    </location>
</feature>
<dbReference type="Pfam" id="PF00246">
    <property type="entry name" value="Peptidase_M14"/>
    <property type="match status" value="1"/>
</dbReference>
<dbReference type="GO" id="GO:0004181">
    <property type="term" value="F:metallocarboxypeptidase activity"/>
    <property type="evidence" value="ECO:0007669"/>
    <property type="project" value="InterPro"/>
</dbReference>
<dbReference type="PANTHER" id="PTHR11705:SF143">
    <property type="entry name" value="SLL0236 PROTEIN"/>
    <property type="match status" value="1"/>
</dbReference>
<name>A0A143PG66_LUTPR</name>
<dbReference type="KEGG" id="abac:LuPra_00698"/>
<dbReference type="AlphaFoldDB" id="A0A143PG66"/>
<evidence type="ECO:0000256" key="3">
    <source>
        <dbReference type="ARBA" id="ARBA00022670"/>
    </source>
</evidence>
<keyword evidence="11" id="KW-1185">Reference proteome</keyword>
<keyword evidence="5" id="KW-0862">Zinc</keyword>
<accession>A0A143PG66</accession>
<dbReference type="CDD" id="cd06238">
    <property type="entry name" value="M14-like"/>
    <property type="match status" value="1"/>
</dbReference>
<feature type="region of interest" description="Disordered" evidence="8">
    <location>
        <begin position="715"/>
        <end position="761"/>
    </location>
</feature>
<feature type="compositionally biased region" description="Basic and acidic residues" evidence="8">
    <location>
        <begin position="767"/>
        <end position="781"/>
    </location>
</feature>
<evidence type="ECO:0000256" key="5">
    <source>
        <dbReference type="ARBA" id="ARBA00022833"/>
    </source>
</evidence>
<dbReference type="GO" id="GO:0008270">
    <property type="term" value="F:zinc ion binding"/>
    <property type="evidence" value="ECO:0007669"/>
    <property type="project" value="InterPro"/>
</dbReference>
<organism evidence="10 11">
    <name type="scientific">Luteitalea pratensis</name>
    <dbReference type="NCBI Taxonomy" id="1855912"/>
    <lineage>
        <taxon>Bacteria</taxon>
        <taxon>Pseudomonadati</taxon>
        <taxon>Acidobacteriota</taxon>
        <taxon>Vicinamibacteria</taxon>
        <taxon>Vicinamibacterales</taxon>
        <taxon>Vicinamibacteraceae</taxon>
        <taxon>Luteitalea</taxon>
    </lineage>
</organism>
<evidence type="ECO:0000256" key="2">
    <source>
        <dbReference type="ARBA" id="ARBA00005988"/>
    </source>
</evidence>
<sequence length="898" mass="96206">MLTSMAASSSLAQAPAATPAPFAPGVRYSDAVPTLEQVLGHAPGTAITLPDGVVTYLKALAQAAPTRTRLIEYGRTWEGRPLVVLVIASAERMAQLDAVQKGLQRLADPRVLASGEEDRLVASLPVTVWLMHAVHGNEISSVDAALLEAYHLLAAQDDPQVTQILRESLVLIDPLENPDGRARFVASNAQAMGPLPDAEPFAAEHNEPWPGGRANHYLFDMNRDWFAQSQAETRGRTKFFLQWFPQVVVDLHEMSGDSSYYFAPPADPLNPHITPQQIGWFNTIGKANAAKFDERGFAYFNREVYDSFYPGYGESWPIFHGAIGMTYEMASARGLTWRRTDEDLLTYRDGVLRHFTSAITTLATSAANREQLLRDFVAYRRSAISDGEKGRTRAWLVPVGADPARAHRFAQLLRDQGFDVLQSSESITVGTRTLAVGTYVVPAAQPAGRLLQNLLDPSIAQPDAFVKEQDRRRRKRLPDQMYDVTGWHLPSAYDVEVLALDHPVRTQAMAALPPATVPAAKVGYLVPWGLGAARLVVAAQAAGLRVRFAGEGFTVVGRAYPTGTAIIRSAENPADTAATLSRLVTEHRADVVAIDSAFTEAGISLGSNEVVALKAPRVLLAWDAPTSSQSAGWARYVLERRFGQRVTAVRVSAFMQADLTRFDVVVLPSGNYSPALSGAAVQRLKDWVSAGGTLITIAEATRWATRDGVNLLDTTAELRDGRPEASGGGGSGSGSGGGSGAGGGSARPSGGGGGGAAATVPAAAEPKSIDLEKATLPKEEPPVSTSGALMRANVDPEHWLSAGSGRELHVMVEGTRVFSPITLDKGRNVATYATGESAVSAGLMWPEARTQLGNKPALIEQPRGRGHVIAFVEDPNFRAFMEGTELLFINAVLLGPAH</sequence>
<dbReference type="CDD" id="cd03143">
    <property type="entry name" value="A4_beta-galactosidase_middle_domain"/>
    <property type="match status" value="1"/>
</dbReference>
<dbReference type="SMART" id="SM00631">
    <property type="entry name" value="Zn_pept"/>
    <property type="match status" value="1"/>
</dbReference>